<dbReference type="Proteomes" id="UP000244090">
    <property type="component" value="Unassembled WGS sequence"/>
</dbReference>
<dbReference type="AlphaFoldDB" id="A0A2T6C028"/>
<gene>
    <name evidence="1" type="ORF">C8N46_104317</name>
</gene>
<organism evidence="1 2">
    <name type="scientific">Kordia periserrulae</name>
    <dbReference type="NCBI Taxonomy" id="701523"/>
    <lineage>
        <taxon>Bacteria</taxon>
        <taxon>Pseudomonadati</taxon>
        <taxon>Bacteroidota</taxon>
        <taxon>Flavobacteriia</taxon>
        <taxon>Flavobacteriales</taxon>
        <taxon>Flavobacteriaceae</taxon>
        <taxon>Kordia</taxon>
    </lineage>
</organism>
<keyword evidence="2" id="KW-1185">Reference proteome</keyword>
<evidence type="ECO:0000313" key="2">
    <source>
        <dbReference type="Proteomes" id="UP000244090"/>
    </source>
</evidence>
<dbReference type="RefSeq" id="WP_108114886.1">
    <property type="nucleotide sequence ID" value="NZ_QBKT01000004.1"/>
</dbReference>
<comment type="caution">
    <text evidence="1">The sequence shown here is derived from an EMBL/GenBank/DDBJ whole genome shotgun (WGS) entry which is preliminary data.</text>
</comment>
<dbReference type="EMBL" id="QBKT01000004">
    <property type="protein sequence ID" value="PTX61673.1"/>
    <property type="molecule type" value="Genomic_DNA"/>
</dbReference>
<protein>
    <submittedName>
        <fullName evidence="1">Uncharacterized protein</fullName>
    </submittedName>
</protein>
<name>A0A2T6C028_9FLAO</name>
<sequence length="82" mass="9088">MKKRTLSSLKLKKQTISKLDARIHGGAEAASIPTLGIICTIYSYFECEDITHTSKDYDGKHCDIATINDSCLSLCDNICNDF</sequence>
<dbReference type="OrthoDB" id="9890956at2"/>
<accession>A0A2T6C028</accession>
<evidence type="ECO:0000313" key="1">
    <source>
        <dbReference type="EMBL" id="PTX61673.1"/>
    </source>
</evidence>
<reference evidence="1 2" key="1">
    <citation type="submission" date="2018-04" db="EMBL/GenBank/DDBJ databases">
        <title>Genomic Encyclopedia of Archaeal and Bacterial Type Strains, Phase II (KMG-II): from individual species to whole genera.</title>
        <authorList>
            <person name="Goeker M."/>
        </authorList>
    </citation>
    <scope>NUCLEOTIDE SEQUENCE [LARGE SCALE GENOMIC DNA]</scope>
    <source>
        <strain evidence="1 2">DSM 25731</strain>
    </source>
</reference>
<proteinExistence type="predicted"/>